<feature type="compositionally biased region" description="Low complexity" evidence="1">
    <location>
        <begin position="251"/>
        <end position="281"/>
    </location>
</feature>
<accession>A0ABD0YN71</accession>
<evidence type="ECO:0000256" key="1">
    <source>
        <dbReference type="SAM" id="MobiDB-lite"/>
    </source>
</evidence>
<feature type="compositionally biased region" description="Basic and acidic residues" evidence="1">
    <location>
        <begin position="330"/>
        <end position="358"/>
    </location>
</feature>
<dbReference type="AlphaFoldDB" id="A0ABD0YN71"/>
<reference evidence="3 4" key="1">
    <citation type="submission" date="2024-07" db="EMBL/GenBank/DDBJ databases">
        <title>Chromosome-level genome assembly of the water stick insect Ranatra chinensis (Heteroptera: Nepidae).</title>
        <authorList>
            <person name="Liu X."/>
        </authorList>
    </citation>
    <scope>NUCLEOTIDE SEQUENCE [LARGE SCALE GENOMIC DNA]</scope>
    <source>
        <strain evidence="3">Cailab_2021Rc</strain>
        <tissue evidence="3">Muscle</tissue>
    </source>
</reference>
<sequence>MRLTWATVVVIAAVGSATRPQEHSRGLRGYEGGRVKSFSITRKVPYPTAEKKVPGSSFFPAEAKMPVGLPAEKPVTFPFFRPYSAEKPTRYPAYGEKVSGPVRIPVAVFKSVNVPSYIKPDEPEYSYQGGEPERYKEEDVKLGLGAYASDDKAAEDVLKAFEESAGKLDSLQAKLRDSFGSSEASGEIASFGGPGELKQGGYSSFKDIKPAYEIQAGSKSNAAYSGLGDYASSLKSFYSSLSDSQGRQESDSSIDSSKSSLKSSSGGYFRGSSYSSVGSSYADSLKSSFDSLTESGPDSRPSYLGSTTLKGSSGGYYSSKLSPNSGSQEGRQESSRDDMRDSYDKLKSVFEDSGDSHGHFATSYVNFNLN</sequence>
<gene>
    <name evidence="3" type="ORF">AAG570_001662</name>
</gene>
<evidence type="ECO:0000313" key="3">
    <source>
        <dbReference type="EMBL" id="KAL1123892.1"/>
    </source>
</evidence>
<dbReference type="Proteomes" id="UP001558652">
    <property type="component" value="Unassembled WGS sequence"/>
</dbReference>
<feature type="compositionally biased region" description="Polar residues" evidence="1">
    <location>
        <begin position="285"/>
        <end position="296"/>
    </location>
</feature>
<keyword evidence="4" id="KW-1185">Reference proteome</keyword>
<feature type="signal peptide" evidence="2">
    <location>
        <begin position="1"/>
        <end position="17"/>
    </location>
</feature>
<comment type="caution">
    <text evidence="3">The sequence shown here is derived from an EMBL/GenBank/DDBJ whole genome shotgun (WGS) entry which is preliminary data.</text>
</comment>
<feature type="region of interest" description="Disordered" evidence="1">
    <location>
        <begin position="241"/>
        <end position="370"/>
    </location>
</feature>
<feature type="compositionally biased region" description="Low complexity" evidence="1">
    <location>
        <begin position="302"/>
        <end position="322"/>
    </location>
</feature>
<organism evidence="3 4">
    <name type="scientific">Ranatra chinensis</name>
    <dbReference type="NCBI Taxonomy" id="642074"/>
    <lineage>
        <taxon>Eukaryota</taxon>
        <taxon>Metazoa</taxon>
        <taxon>Ecdysozoa</taxon>
        <taxon>Arthropoda</taxon>
        <taxon>Hexapoda</taxon>
        <taxon>Insecta</taxon>
        <taxon>Pterygota</taxon>
        <taxon>Neoptera</taxon>
        <taxon>Paraneoptera</taxon>
        <taxon>Hemiptera</taxon>
        <taxon>Heteroptera</taxon>
        <taxon>Panheteroptera</taxon>
        <taxon>Nepomorpha</taxon>
        <taxon>Nepidae</taxon>
        <taxon>Ranatrinae</taxon>
        <taxon>Ranatra</taxon>
    </lineage>
</organism>
<protein>
    <submittedName>
        <fullName evidence="3">Uncharacterized protein</fullName>
    </submittedName>
</protein>
<name>A0ABD0YN71_9HEMI</name>
<feature type="chain" id="PRO_5044829002" evidence="2">
    <location>
        <begin position="18"/>
        <end position="370"/>
    </location>
</feature>
<evidence type="ECO:0000256" key="2">
    <source>
        <dbReference type="SAM" id="SignalP"/>
    </source>
</evidence>
<proteinExistence type="predicted"/>
<evidence type="ECO:0000313" key="4">
    <source>
        <dbReference type="Proteomes" id="UP001558652"/>
    </source>
</evidence>
<keyword evidence="2" id="KW-0732">Signal</keyword>
<dbReference type="EMBL" id="JBFDAA010000011">
    <property type="protein sequence ID" value="KAL1123892.1"/>
    <property type="molecule type" value="Genomic_DNA"/>
</dbReference>